<dbReference type="Pfam" id="PF13439">
    <property type="entry name" value="Glyco_transf_4"/>
    <property type="match status" value="1"/>
</dbReference>
<keyword evidence="2" id="KW-0808">Transferase</keyword>
<dbReference type="InterPro" id="IPR028098">
    <property type="entry name" value="Glyco_trans_4-like_N"/>
</dbReference>
<dbReference type="InterPro" id="IPR050194">
    <property type="entry name" value="Glycosyltransferase_grp1"/>
</dbReference>
<dbReference type="Pfam" id="PF13692">
    <property type="entry name" value="Glyco_trans_1_4"/>
    <property type="match status" value="1"/>
</dbReference>
<keyword evidence="3" id="KW-1185">Reference proteome</keyword>
<dbReference type="SUPFAM" id="SSF53756">
    <property type="entry name" value="UDP-Glycosyltransferase/glycogen phosphorylase"/>
    <property type="match status" value="1"/>
</dbReference>
<accession>A0A437NDC0</accession>
<evidence type="ECO:0000313" key="2">
    <source>
        <dbReference type="EMBL" id="RVU07949.1"/>
    </source>
</evidence>
<dbReference type="Gene3D" id="3.40.50.2000">
    <property type="entry name" value="Glycogen Phosphorylase B"/>
    <property type="match status" value="2"/>
</dbReference>
<comment type="caution">
    <text evidence="2">The sequence shown here is derived from an EMBL/GenBank/DDBJ whole genome shotgun (WGS) entry which is preliminary data.</text>
</comment>
<name>A0A437NDC0_9SPHN</name>
<dbReference type="AlphaFoldDB" id="A0A437NDC0"/>
<gene>
    <name evidence="2" type="ORF">EOE18_00380</name>
</gene>
<dbReference type="GO" id="GO:0016757">
    <property type="term" value="F:glycosyltransferase activity"/>
    <property type="evidence" value="ECO:0007669"/>
    <property type="project" value="InterPro"/>
</dbReference>
<protein>
    <submittedName>
        <fullName evidence="2">Glycosyltransferase family 1 protein</fullName>
    </submittedName>
</protein>
<dbReference type="EMBL" id="SACO01000001">
    <property type="protein sequence ID" value="RVU07949.1"/>
    <property type="molecule type" value="Genomic_DNA"/>
</dbReference>
<reference evidence="2 3" key="1">
    <citation type="submission" date="2019-01" db="EMBL/GenBank/DDBJ databases">
        <authorList>
            <person name="Chen W.-M."/>
        </authorList>
    </citation>
    <scope>NUCLEOTIDE SEQUENCE [LARGE SCALE GENOMIC DNA]</scope>
    <source>
        <strain evidence="2 3">FSY-9</strain>
    </source>
</reference>
<proteinExistence type="predicted"/>
<organism evidence="2 3">
    <name type="scientific">Novosphingobium umbonatum</name>
    <dbReference type="NCBI Taxonomy" id="1908524"/>
    <lineage>
        <taxon>Bacteria</taxon>
        <taxon>Pseudomonadati</taxon>
        <taxon>Pseudomonadota</taxon>
        <taxon>Alphaproteobacteria</taxon>
        <taxon>Sphingomonadales</taxon>
        <taxon>Sphingomonadaceae</taxon>
        <taxon>Novosphingobium</taxon>
    </lineage>
</organism>
<evidence type="ECO:0000313" key="3">
    <source>
        <dbReference type="Proteomes" id="UP000282837"/>
    </source>
</evidence>
<dbReference type="CDD" id="cd03814">
    <property type="entry name" value="GT4-like"/>
    <property type="match status" value="1"/>
</dbReference>
<dbReference type="OrthoDB" id="9790710at2"/>
<dbReference type="PANTHER" id="PTHR45947:SF3">
    <property type="entry name" value="SULFOQUINOVOSYL TRANSFERASE SQD2"/>
    <property type="match status" value="1"/>
</dbReference>
<sequence>MRIALASDAWFPQVNGVVRTLAATVEHLQARGHEVELITPDRFLTMPMPLYPQIRLAMAPRFTARRILGEFRPDIVHIATEGPIGWSARGWCMAQKIPFTTAFHTRFPEYLSVRTGLSVELFWPVMQRFHGASRAVMVATPSLDAELTERGLPQTRRWSRGIDHAQFTPDGPMLPEMADLPRPILLNVGRVAPEKNMEAFCELSTVGSKVVVGDGPALAEMRRRYPDVHFLGAKSGGALASAYRAADCFVFPSTTDTFGLVIIEALACGVPVAAYPVAGPLDILGADGRGEGRLSETPVACLSDDLAQAVSGALGLDRRAAAAFGGTFSWERATDQFLAAIAHALDPEIASAA</sequence>
<dbReference type="Proteomes" id="UP000282837">
    <property type="component" value="Unassembled WGS sequence"/>
</dbReference>
<dbReference type="RefSeq" id="WP_127705785.1">
    <property type="nucleotide sequence ID" value="NZ_SACO01000001.1"/>
</dbReference>
<evidence type="ECO:0000259" key="1">
    <source>
        <dbReference type="Pfam" id="PF13439"/>
    </source>
</evidence>
<feature type="domain" description="Glycosyltransferase subfamily 4-like N-terminal" evidence="1">
    <location>
        <begin position="14"/>
        <end position="165"/>
    </location>
</feature>
<dbReference type="PANTHER" id="PTHR45947">
    <property type="entry name" value="SULFOQUINOVOSYL TRANSFERASE SQD2"/>
    <property type="match status" value="1"/>
</dbReference>